<keyword evidence="3" id="KW-1185">Reference proteome</keyword>
<sequence>MPTGRSWTDAARAVADTRALLAFRAGAVRRRAPFRLAVGVLALATLAVAVGPALVPGAGSSDRAFEVLVLLPTTLVALVLVAVVSAVASGGGRELIARDAAVVHPLSPTTDHLGALLLAPLNIAWLLQAWGLLGATAYAVGPERLLPAQVGVALWVALATSAAQVVAWCVETVRRLRHGPLLVRATTVGAIGAVLALQVTGSLVPVLDRVPTVRLVVALTGGADRDWALAVVSLTAAVLAAVVLGAVPAHLAARRAPRDELRLESGVHEARPLSRTVLGALVRTDRASVWRAVPMRRGLAVLAVGPGLVALLGALDWAQLVVLPGLVASGGALLFGVNAWCLDGRGGLWRESLPVRPDQVFLARAVVLAEFLLAASLTTIVLGGLRSGRPDAGEASALLAVLVVVTLQVVGASMRWSLQRPYAVDLRSARATPAPPLTMVGYSVRLALSTTVTGLLFSGLARLDDPAVCLLAAVPFACWSTARLLRTARRWSDPVERARVVVAVSA</sequence>
<proteinExistence type="predicted"/>
<dbReference type="EMBL" id="CP015079">
    <property type="protein sequence ID" value="ANH37555.1"/>
    <property type="molecule type" value="Genomic_DNA"/>
</dbReference>
<feature type="transmembrane region" description="Helical" evidence="1">
    <location>
        <begin position="397"/>
        <end position="418"/>
    </location>
</feature>
<organism evidence="2 3">
    <name type="scientific">Nocardioides dokdonensis FR1436</name>
    <dbReference type="NCBI Taxonomy" id="1300347"/>
    <lineage>
        <taxon>Bacteria</taxon>
        <taxon>Bacillati</taxon>
        <taxon>Actinomycetota</taxon>
        <taxon>Actinomycetes</taxon>
        <taxon>Propionibacteriales</taxon>
        <taxon>Nocardioidaceae</taxon>
        <taxon>Nocardioides</taxon>
    </lineage>
</organism>
<feature type="transmembrane region" description="Helical" evidence="1">
    <location>
        <begin position="115"/>
        <end position="140"/>
    </location>
</feature>
<feature type="transmembrane region" description="Helical" evidence="1">
    <location>
        <begin position="34"/>
        <end position="55"/>
    </location>
</feature>
<reference evidence="2 3" key="1">
    <citation type="submission" date="2016-03" db="EMBL/GenBank/DDBJ databases">
        <title>Complete genome sequence of a soil Actinobacterium, Nocardioides dokdonensis FR1436.</title>
        <authorList>
            <person name="Kwon S.-K."/>
            <person name="Kim K."/>
            <person name="Kim J.F."/>
        </authorList>
    </citation>
    <scope>NUCLEOTIDE SEQUENCE [LARGE SCALE GENOMIC DNA]</scope>
    <source>
        <strain evidence="2 3">FR1436</strain>
    </source>
</reference>
<feature type="transmembrane region" description="Helical" evidence="1">
    <location>
        <begin position="182"/>
        <end position="207"/>
    </location>
</feature>
<gene>
    <name evidence="2" type="ORF">I601_1113</name>
</gene>
<feature type="transmembrane region" description="Helical" evidence="1">
    <location>
        <begin position="361"/>
        <end position="385"/>
    </location>
</feature>
<evidence type="ECO:0000313" key="2">
    <source>
        <dbReference type="EMBL" id="ANH37555.1"/>
    </source>
</evidence>
<evidence type="ECO:0000256" key="1">
    <source>
        <dbReference type="SAM" id="Phobius"/>
    </source>
</evidence>
<dbReference type="KEGG" id="ndk:I601_1113"/>
<dbReference type="RefSeq" id="WP_068107225.1">
    <property type="nucleotide sequence ID" value="NZ_CP015079.1"/>
</dbReference>
<feature type="transmembrane region" description="Helical" evidence="1">
    <location>
        <begin position="321"/>
        <end position="341"/>
    </location>
</feature>
<dbReference type="OrthoDB" id="3812135at2"/>
<keyword evidence="1" id="KW-1133">Transmembrane helix</keyword>
<dbReference type="Proteomes" id="UP000077868">
    <property type="component" value="Chromosome"/>
</dbReference>
<protein>
    <recommendedName>
        <fullName evidence="4">ABC-2 type transport system permease protein</fullName>
    </recommendedName>
</protein>
<feature type="transmembrane region" description="Helical" evidence="1">
    <location>
        <begin position="227"/>
        <end position="253"/>
    </location>
</feature>
<feature type="transmembrane region" description="Helical" evidence="1">
    <location>
        <begin position="152"/>
        <end position="170"/>
    </location>
</feature>
<keyword evidence="1" id="KW-0812">Transmembrane</keyword>
<feature type="transmembrane region" description="Helical" evidence="1">
    <location>
        <begin position="298"/>
        <end position="315"/>
    </location>
</feature>
<evidence type="ECO:0008006" key="4">
    <source>
        <dbReference type="Google" id="ProtNLM"/>
    </source>
</evidence>
<feature type="transmembrane region" description="Helical" evidence="1">
    <location>
        <begin position="67"/>
        <end position="88"/>
    </location>
</feature>
<dbReference type="PATRIC" id="fig|1300347.3.peg.1114"/>
<dbReference type="AlphaFoldDB" id="A0A1A9GJA7"/>
<name>A0A1A9GJA7_9ACTN</name>
<evidence type="ECO:0000313" key="3">
    <source>
        <dbReference type="Proteomes" id="UP000077868"/>
    </source>
</evidence>
<accession>A0A1A9GJA7</accession>
<keyword evidence="1" id="KW-0472">Membrane</keyword>
<dbReference type="STRING" id="1300347.I601_1113"/>